<feature type="domain" description="Reverse transcriptase" evidence="2">
    <location>
        <begin position="493"/>
        <end position="758"/>
    </location>
</feature>
<evidence type="ECO:0000313" key="5">
    <source>
        <dbReference type="Proteomes" id="UP000235965"/>
    </source>
</evidence>
<evidence type="ECO:0000256" key="1">
    <source>
        <dbReference type="SAM" id="MobiDB-lite"/>
    </source>
</evidence>
<dbReference type="InterPro" id="IPR043502">
    <property type="entry name" value="DNA/RNA_pol_sf"/>
</dbReference>
<dbReference type="InterPro" id="IPR052560">
    <property type="entry name" value="RdDP_mobile_element"/>
</dbReference>
<gene>
    <name evidence="4" type="ORF">B7P43_G11947</name>
</gene>
<dbReference type="Gene3D" id="3.30.420.10">
    <property type="entry name" value="Ribonuclease H-like superfamily/Ribonuclease H"/>
    <property type="match status" value="1"/>
</dbReference>
<dbReference type="OrthoDB" id="7701509at2759"/>
<dbReference type="InParanoid" id="A0A2J7R9W1"/>
<evidence type="ECO:0000313" key="4">
    <source>
        <dbReference type="EMBL" id="PNF37616.1"/>
    </source>
</evidence>
<organism evidence="4 5">
    <name type="scientific">Cryptotermes secundus</name>
    <dbReference type="NCBI Taxonomy" id="105785"/>
    <lineage>
        <taxon>Eukaryota</taxon>
        <taxon>Metazoa</taxon>
        <taxon>Ecdysozoa</taxon>
        <taxon>Arthropoda</taxon>
        <taxon>Hexapoda</taxon>
        <taxon>Insecta</taxon>
        <taxon>Pterygota</taxon>
        <taxon>Neoptera</taxon>
        <taxon>Polyneoptera</taxon>
        <taxon>Dictyoptera</taxon>
        <taxon>Blattodea</taxon>
        <taxon>Blattoidea</taxon>
        <taxon>Termitoidae</taxon>
        <taxon>Kalotermitidae</taxon>
        <taxon>Cryptotermitinae</taxon>
        <taxon>Cryptotermes</taxon>
    </lineage>
</organism>
<evidence type="ECO:0000259" key="3">
    <source>
        <dbReference type="PROSITE" id="PS50879"/>
    </source>
</evidence>
<dbReference type="GO" id="GO:0004523">
    <property type="term" value="F:RNA-DNA hybrid ribonuclease activity"/>
    <property type="evidence" value="ECO:0007669"/>
    <property type="project" value="InterPro"/>
</dbReference>
<dbReference type="EMBL" id="NEVH01006580">
    <property type="protein sequence ID" value="PNF37616.1"/>
    <property type="molecule type" value="Genomic_DNA"/>
</dbReference>
<keyword evidence="5" id="KW-1185">Reference proteome</keyword>
<evidence type="ECO:0008006" key="6">
    <source>
        <dbReference type="Google" id="ProtNLM"/>
    </source>
</evidence>
<feature type="region of interest" description="Disordered" evidence="1">
    <location>
        <begin position="293"/>
        <end position="313"/>
    </location>
</feature>
<dbReference type="GO" id="GO:0071897">
    <property type="term" value="P:DNA biosynthetic process"/>
    <property type="evidence" value="ECO:0007669"/>
    <property type="project" value="UniProtKB-ARBA"/>
</dbReference>
<dbReference type="Gene3D" id="3.30.70.270">
    <property type="match status" value="1"/>
</dbReference>
<dbReference type="Proteomes" id="UP000235965">
    <property type="component" value="Unassembled WGS sequence"/>
</dbReference>
<dbReference type="InterPro" id="IPR036691">
    <property type="entry name" value="Endo/exonu/phosph_ase_sf"/>
</dbReference>
<dbReference type="Pfam" id="PF00075">
    <property type="entry name" value="RNase_H"/>
    <property type="match status" value="1"/>
</dbReference>
<dbReference type="Gene3D" id="3.60.10.10">
    <property type="entry name" value="Endonuclease/exonuclease/phosphatase"/>
    <property type="match status" value="1"/>
</dbReference>
<dbReference type="CDD" id="cd09276">
    <property type="entry name" value="Rnase_HI_RT_non_LTR"/>
    <property type="match status" value="1"/>
</dbReference>
<dbReference type="GO" id="GO:0003676">
    <property type="term" value="F:nucleic acid binding"/>
    <property type="evidence" value="ECO:0007669"/>
    <property type="project" value="InterPro"/>
</dbReference>
<dbReference type="InterPro" id="IPR002156">
    <property type="entry name" value="RNaseH_domain"/>
</dbReference>
<feature type="domain" description="RNase H type-1" evidence="3">
    <location>
        <begin position="968"/>
        <end position="1103"/>
    </location>
</feature>
<evidence type="ECO:0000259" key="2">
    <source>
        <dbReference type="PROSITE" id="PS50878"/>
    </source>
</evidence>
<dbReference type="PROSITE" id="PS50878">
    <property type="entry name" value="RT_POL"/>
    <property type="match status" value="1"/>
</dbReference>
<accession>A0A2J7R9W1</accession>
<dbReference type="InterPro" id="IPR012337">
    <property type="entry name" value="RNaseH-like_sf"/>
</dbReference>
<dbReference type="InterPro" id="IPR000477">
    <property type="entry name" value="RT_dom"/>
</dbReference>
<dbReference type="AlphaFoldDB" id="A0A2J7R9W1"/>
<comment type="caution">
    <text evidence="4">The sequence shown here is derived from an EMBL/GenBank/DDBJ whole genome shotgun (WGS) entry which is preliminary data.</text>
</comment>
<dbReference type="Pfam" id="PF00078">
    <property type="entry name" value="RVT_1"/>
    <property type="match status" value="1"/>
</dbReference>
<dbReference type="GO" id="GO:0042575">
    <property type="term" value="C:DNA polymerase complex"/>
    <property type="evidence" value="ECO:0007669"/>
    <property type="project" value="UniProtKB-ARBA"/>
</dbReference>
<dbReference type="PANTHER" id="PTHR36688">
    <property type="entry name" value="ENDO/EXONUCLEASE/PHOSPHATASE DOMAIN-CONTAINING PROTEIN"/>
    <property type="match status" value="1"/>
</dbReference>
<reference evidence="4 5" key="1">
    <citation type="submission" date="2017-12" db="EMBL/GenBank/DDBJ databases">
        <title>Hemimetabolous genomes reveal molecular basis of termite eusociality.</title>
        <authorList>
            <person name="Harrison M.C."/>
            <person name="Jongepier E."/>
            <person name="Robertson H.M."/>
            <person name="Arning N."/>
            <person name="Bitard-Feildel T."/>
            <person name="Chao H."/>
            <person name="Childers C.P."/>
            <person name="Dinh H."/>
            <person name="Doddapaneni H."/>
            <person name="Dugan S."/>
            <person name="Gowin J."/>
            <person name="Greiner C."/>
            <person name="Han Y."/>
            <person name="Hu H."/>
            <person name="Hughes D.S.T."/>
            <person name="Huylmans A.-K."/>
            <person name="Kemena C."/>
            <person name="Kremer L.P.M."/>
            <person name="Lee S.L."/>
            <person name="Lopez-Ezquerra A."/>
            <person name="Mallet L."/>
            <person name="Monroy-Kuhn J.M."/>
            <person name="Moser A."/>
            <person name="Murali S.C."/>
            <person name="Muzny D.M."/>
            <person name="Otani S."/>
            <person name="Piulachs M.-D."/>
            <person name="Poelchau M."/>
            <person name="Qu J."/>
            <person name="Schaub F."/>
            <person name="Wada-Katsumata A."/>
            <person name="Worley K.C."/>
            <person name="Xie Q."/>
            <person name="Ylla G."/>
            <person name="Poulsen M."/>
            <person name="Gibbs R.A."/>
            <person name="Schal C."/>
            <person name="Richards S."/>
            <person name="Belles X."/>
            <person name="Korb J."/>
            <person name="Bornberg-Bauer E."/>
        </authorList>
    </citation>
    <scope>NUCLEOTIDE SEQUENCE [LARGE SCALE GENOMIC DNA]</scope>
    <source>
        <tissue evidence="4">Whole body</tissue>
    </source>
</reference>
<sequence length="1263" mass="145946">MEGKGYQPIKIVQWNCRSLRSKLPELQQRSRNLDVIMLSETWLGETQRVHLNGFDVVRKERYDRAGGGVAIFISNKLKYSRKNGLYDGDGKIEACAIELHTGQDRILIVSCYKQPHMKIEPRAWEKFFTQFKGKFLIGGDFNGHHHTWGNSKNCTTGNNLYHNITELETNITLLNDGSPTYISDATGSNAALDLTFVDPGSALVYTWKVGTDPWNSDHYPIFIEYNGKIEPKECSKKASRLHNKHTDWNVFMDKVIEKIREVKTHDGWNRERDVKERYDHLIQIIKGKVADTTPKRKSQNNFGNGGHGTTGNREKQPACIWWNNECDKVTRIRKAKLLKWKYCKTEETFMEYKKAAVIAKNRLREIKQDYWKNFCDGLNQFTNPSYIWDRMKRLKYRFNKTDRERECKEELINSAITTFGKLCSGVDEPNQAPAFDYENQDSFLDSEYTIQELLYSIKNLKVRSCPGRDGIDYAIIRNLPKEALEILLEIYNDILRARVFPDDWKKYRVFFIPKPDKTSVRPISLASCVCKVLERMINMRISWWLEKNMKFSESQYGFRRNKGCTDNLAILTTEIIKAFEERNTVSAVFLDIKSAYDNVHCGTLMDRLKAVGFSGNLIAFIFNLVSARELEANYGGVELKDWTYKGLPQGSVLSPTLYSLYMAGLKSKINQNCKILEYADDVAIYSVHRCSRIGVAEVEKSIQSIELYLKESGLEIAPKKCQLCIFDKKGTTEGEWEIKVQGEKVSSVKSIKFLGLHLKSNLDWEDEINAIVRKCENPMKIMNCVKHTWWGADPVILIRLYKALIRSRMEYGAFLFHKLKKKQAQKLEKIQYRAIRGALGYRSSTPTNVMLAEAKEVPIFSRFKQLGKNYVSRCYTSTNHPMIQLLEELSALHDNPGRGENELPVISKCYKEVSPLGHLIQSGNCPKAYDYTYESLFYEARVSFDEGRQIKETEDHNKEFYKIFQERIRTSKSFATDGSKMVDKPFVGLALIDINDGRRMKFRISKIASIFTAEALAIAETLEIIEKTESGQNFTIFSDSASVLQSIGNPTKISNASHIIHMLKDKTERLESRGKKIQFYWIPGHCGVEINERVDSQAKLAIKEGRDSQLLLPVADLKTEWKMKGKEELHSFCQNTKQERGERYFERYYRKGSTPWFSQIKMNRRAFVSINRMRAGHTSLKVSLNRFNIVPTAECECGDGLQTEEHIFWDCKQCDDQRAIMMGILSENSKKDYPKSVTELLRLEEKRFLQGVCYFINNIPIYI</sequence>
<dbReference type="CDD" id="cd01650">
    <property type="entry name" value="RT_nLTR_like"/>
    <property type="match status" value="1"/>
</dbReference>
<dbReference type="PANTHER" id="PTHR36688:SF2">
    <property type="entry name" value="ENDONUCLEASE_EXONUCLEASE_PHOSPHATASE DOMAIN-CONTAINING PROTEIN"/>
    <property type="match status" value="1"/>
</dbReference>
<dbReference type="InterPro" id="IPR043128">
    <property type="entry name" value="Rev_trsase/Diguanyl_cyclase"/>
</dbReference>
<dbReference type="InterPro" id="IPR036397">
    <property type="entry name" value="RNaseH_sf"/>
</dbReference>
<dbReference type="PROSITE" id="PS50879">
    <property type="entry name" value="RNASE_H_1"/>
    <property type="match status" value="1"/>
</dbReference>
<dbReference type="Pfam" id="PF14529">
    <property type="entry name" value="Exo_endo_phos_2"/>
    <property type="match status" value="1"/>
</dbReference>
<name>A0A2J7R9W1_9NEOP</name>
<dbReference type="SUPFAM" id="SSF53098">
    <property type="entry name" value="Ribonuclease H-like"/>
    <property type="match status" value="1"/>
</dbReference>
<dbReference type="SUPFAM" id="SSF56219">
    <property type="entry name" value="DNase I-like"/>
    <property type="match status" value="1"/>
</dbReference>
<dbReference type="SUPFAM" id="SSF56672">
    <property type="entry name" value="DNA/RNA polymerases"/>
    <property type="match status" value="1"/>
</dbReference>
<proteinExistence type="predicted"/>
<dbReference type="InterPro" id="IPR005135">
    <property type="entry name" value="Endo/exonuclease/phosphatase"/>
</dbReference>
<protein>
    <recommendedName>
        <fullName evidence="6">Reverse transcriptase domain-containing protein</fullName>
    </recommendedName>
</protein>